<dbReference type="GO" id="GO:0005509">
    <property type="term" value="F:calcium ion binding"/>
    <property type="evidence" value="ECO:0007669"/>
    <property type="project" value="InterPro"/>
</dbReference>
<feature type="compositionally biased region" description="Basic and acidic residues" evidence="3">
    <location>
        <begin position="95"/>
        <end position="105"/>
    </location>
</feature>
<dbReference type="PANTHER" id="PTHR14095:SF0">
    <property type="entry name" value="MIP22305P"/>
    <property type="match status" value="1"/>
</dbReference>
<feature type="region of interest" description="Disordered" evidence="3">
    <location>
        <begin position="238"/>
        <end position="288"/>
    </location>
</feature>
<keyword evidence="6" id="KW-1185">Reference proteome</keyword>
<feature type="domain" description="EF-hand" evidence="4">
    <location>
        <begin position="625"/>
        <end position="660"/>
    </location>
</feature>
<evidence type="ECO:0000259" key="4">
    <source>
        <dbReference type="PROSITE" id="PS50222"/>
    </source>
</evidence>
<dbReference type="PROSITE" id="PS00018">
    <property type="entry name" value="EF_HAND_1"/>
    <property type="match status" value="2"/>
</dbReference>
<dbReference type="SUPFAM" id="SSF47473">
    <property type="entry name" value="EF-hand"/>
    <property type="match status" value="1"/>
</dbReference>
<dbReference type="InterPro" id="IPR011992">
    <property type="entry name" value="EF-hand-dom_pair"/>
</dbReference>
<dbReference type="GO" id="GO:0000159">
    <property type="term" value="C:protein phosphatase type 2A complex"/>
    <property type="evidence" value="ECO:0007669"/>
    <property type="project" value="TreeGrafter"/>
</dbReference>
<keyword evidence="1" id="KW-0479">Metal-binding</keyword>
<dbReference type="OrthoDB" id="5586at2759"/>
<feature type="compositionally biased region" description="Polar residues" evidence="3">
    <location>
        <begin position="22"/>
        <end position="32"/>
    </location>
</feature>
<dbReference type="InterPro" id="IPR002048">
    <property type="entry name" value="EF_hand_dom"/>
</dbReference>
<keyword evidence="2" id="KW-0106">Calcium</keyword>
<sequence>MVLISEDRPAMVTPQRKGGSGPQTNPSISSPILQADELTLNPRWSPHLKSPRPNSTISSRLRQQSGIIADGSDTLALGSSSLPHTDTEDDLSELDTSRPDNDGRRVGGLASPLNKRARILQTGSPESLPPLSPVVSNRKRSLRNELSQDTPFPFSPTASGLRIRYSPSSSPLSPTLRATPNRGEPESPTLSRILAKDSPSLSLDEKLGGGIDDESPTVSQMSRSLLFRLDLESPLARRAPATTDEAKAEELSPLAGSDAGDFVMNGQPSKQPTLARRSSDASYGSDTKLEQKRRKLVAVRSVGVPQIFVSPLHPRTGREFERQVAQQLEQVRRHFDCSFGAREVDFAKVTTDCGLPRYANRALFYYVTRNMYETSKSPALGNAVIGKRSRQADREAWPSFEHFCQVWTRLRRASADIHALLFNTLVDDATKPRPYLTRADIKVLVSDVIAHHYELEFLDGQDQFLGSFTETVIERIFYNANRTWDGRLVLSQFRKGDVVGMLRSIEDGIDVGVENPGVFSYKHFYVFFCSFFELDLNRDGLLDARDLLRYFNGTLSRRIISRIMMGKGRPSEHVPKRPNDAKAKAKIEKRKAKGASRYDLNVRLSDCRMTYRDFIWFLLSEIDKTSPTAVEYWFRCLDLDGDGILSIYELEYFYDEQISRMEEDMTGDIILLDDLMCQLSDLVRPQREGMITLGDLRRVPPSQIPVFFDAFMNLARFIEHDSRTSFLQRQLAHLSMRALPTISFDDVIQMRMDFLASIPNPWSEFADLEYQALLNDHEQHSQGGGDAQTVQTSAEPATTPKM</sequence>
<evidence type="ECO:0000313" key="6">
    <source>
        <dbReference type="Proteomes" id="UP001140094"/>
    </source>
</evidence>
<dbReference type="PANTHER" id="PTHR14095">
    <property type="entry name" value="PHOSPHATASE 2A REGULATORY SUBUNIT-RELATED"/>
    <property type="match status" value="1"/>
</dbReference>
<dbReference type="EMBL" id="JANBUO010000105">
    <property type="protein sequence ID" value="KAJ2807473.1"/>
    <property type="molecule type" value="Genomic_DNA"/>
</dbReference>
<evidence type="ECO:0000313" key="5">
    <source>
        <dbReference type="EMBL" id="KAJ2807473.1"/>
    </source>
</evidence>
<feature type="region of interest" description="Disordered" evidence="3">
    <location>
        <begin position="72"/>
        <end position="217"/>
    </location>
</feature>
<dbReference type="Proteomes" id="UP001140094">
    <property type="component" value="Unassembled WGS sequence"/>
</dbReference>
<gene>
    <name evidence="5" type="primary">PPP2R3A</name>
    <name evidence="5" type="ORF">H4R20_001268</name>
</gene>
<dbReference type="Gene3D" id="1.10.238.230">
    <property type="match status" value="1"/>
</dbReference>
<proteinExistence type="predicted"/>
<evidence type="ECO:0000256" key="3">
    <source>
        <dbReference type="SAM" id="MobiDB-lite"/>
    </source>
</evidence>
<dbReference type="InterPro" id="IPR018247">
    <property type="entry name" value="EF_Hand_1_Ca_BS"/>
</dbReference>
<evidence type="ECO:0000256" key="2">
    <source>
        <dbReference type="ARBA" id="ARBA00022837"/>
    </source>
</evidence>
<feature type="compositionally biased region" description="Polar residues" evidence="3">
    <location>
        <begin position="788"/>
        <end position="802"/>
    </location>
</feature>
<dbReference type="Gene3D" id="1.10.238.10">
    <property type="entry name" value="EF-hand"/>
    <property type="match status" value="1"/>
</dbReference>
<dbReference type="AlphaFoldDB" id="A0A9W8HZX1"/>
<reference evidence="5" key="1">
    <citation type="submission" date="2022-07" db="EMBL/GenBank/DDBJ databases">
        <title>Phylogenomic reconstructions and comparative analyses of Kickxellomycotina fungi.</title>
        <authorList>
            <person name="Reynolds N.K."/>
            <person name="Stajich J.E."/>
            <person name="Barry K."/>
            <person name="Grigoriev I.V."/>
            <person name="Crous P."/>
            <person name="Smith M.E."/>
        </authorList>
    </citation>
    <scope>NUCLEOTIDE SEQUENCE</scope>
    <source>
        <strain evidence="5">NRRL 1565</strain>
    </source>
</reference>
<feature type="region of interest" description="Disordered" evidence="3">
    <location>
        <begin position="1"/>
        <end position="60"/>
    </location>
</feature>
<comment type="caution">
    <text evidence="5">The sequence shown here is derived from an EMBL/GenBank/DDBJ whole genome shotgun (WGS) entry which is preliminary data.</text>
</comment>
<dbReference type="FunFam" id="1.10.238.10:FF:000025">
    <property type="entry name" value="serine/threonine-protein phosphatase 2A regulatory subunit B'' subunit alpha"/>
    <property type="match status" value="1"/>
</dbReference>
<dbReference type="Pfam" id="PF17958">
    <property type="entry name" value="EF-hand_13"/>
    <property type="match status" value="1"/>
</dbReference>
<name>A0A9W8HZX1_9FUNG</name>
<protein>
    <submittedName>
        <fullName evidence="5">Serine/threonine-protein phosphatase 2A regulatory subunit B'' subunit alpha</fullName>
    </submittedName>
</protein>
<dbReference type="Gene3D" id="1.10.238.220">
    <property type="match status" value="1"/>
</dbReference>
<dbReference type="PROSITE" id="PS50222">
    <property type="entry name" value="EF_HAND_2"/>
    <property type="match status" value="1"/>
</dbReference>
<feature type="region of interest" description="Disordered" evidence="3">
    <location>
        <begin position="778"/>
        <end position="802"/>
    </location>
</feature>
<dbReference type="GO" id="GO:0019888">
    <property type="term" value="F:protein phosphatase regulator activity"/>
    <property type="evidence" value="ECO:0007669"/>
    <property type="project" value="TreeGrafter"/>
</dbReference>
<dbReference type="InterPro" id="IPR041534">
    <property type="entry name" value="EF-hand_13"/>
</dbReference>
<evidence type="ECO:0000256" key="1">
    <source>
        <dbReference type="ARBA" id="ARBA00022723"/>
    </source>
</evidence>
<organism evidence="5 6">
    <name type="scientific">Coemansia guatemalensis</name>
    <dbReference type="NCBI Taxonomy" id="2761395"/>
    <lineage>
        <taxon>Eukaryota</taxon>
        <taxon>Fungi</taxon>
        <taxon>Fungi incertae sedis</taxon>
        <taxon>Zoopagomycota</taxon>
        <taxon>Kickxellomycotina</taxon>
        <taxon>Kickxellomycetes</taxon>
        <taxon>Kickxellales</taxon>
        <taxon>Kickxellaceae</taxon>
        <taxon>Coemansia</taxon>
    </lineage>
</organism>
<accession>A0A9W8HZX1</accession>